<evidence type="ECO:0000256" key="1">
    <source>
        <dbReference type="SAM" id="MobiDB-lite"/>
    </source>
</evidence>
<evidence type="ECO:0000313" key="3">
    <source>
        <dbReference type="Proteomes" id="UP000604046"/>
    </source>
</evidence>
<evidence type="ECO:0000313" key="2">
    <source>
        <dbReference type="EMBL" id="CAE7504779.1"/>
    </source>
</evidence>
<dbReference type="OrthoDB" id="428703at2759"/>
<feature type="region of interest" description="Disordered" evidence="1">
    <location>
        <begin position="83"/>
        <end position="119"/>
    </location>
</feature>
<dbReference type="Proteomes" id="UP000604046">
    <property type="component" value="Unassembled WGS sequence"/>
</dbReference>
<reference evidence="2" key="1">
    <citation type="submission" date="2021-02" db="EMBL/GenBank/DDBJ databases">
        <authorList>
            <person name="Dougan E. K."/>
            <person name="Rhodes N."/>
            <person name="Thang M."/>
            <person name="Chan C."/>
        </authorList>
    </citation>
    <scope>NUCLEOTIDE SEQUENCE</scope>
</reference>
<feature type="compositionally biased region" description="Basic and acidic residues" evidence="1">
    <location>
        <begin position="97"/>
        <end position="107"/>
    </location>
</feature>
<proteinExistence type="predicted"/>
<organism evidence="2 3">
    <name type="scientific">Symbiodinium natans</name>
    <dbReference type="NCBI Taxonomy" id="878477"/>
    <lineage>
        <taxon>Eukaryota</taxon>
        <taxon>Sar</taxon>
        <taxon>Alveolata</taxon>
        <taxon>Dinophyceae</taxon>
        <taxon>Suessiales</taxon>
        <taxon>Symbiodiniaceae</taxon>
        <taxon>Symbiodinium</taxon>
    </lineage>
</organism>
<keyword evidence="3" id="KW-1185">Reference proteome</keyword>
<comment type="caution">
    <text evidence="2">The sequence shown here is derived from an EMBL/GenBank/DDBJ whole genome shotgun (WGS) entry which is preliminary data.</text>
</comment>
<dbReference type="AlphaFoldDB" id="A0A812SYE3"/>
<gene>
    <name evidence="2" type="ORF">SNAT2548_LOCUS28272</name>
</gene>
<protein>
    <submittedName>
        <fullName evidence="2">Uncharacterized protein</fullName>
    </submittedName>
</protein>
<dbReference type="EMBL" id="CAJNDS010002511">
    <property type="protein sequence ID" value="CAE7504779.1"/>
    <property type="molecule type" value="Genomic_DNA"/>
</dbReference>
<sequence>MVVTMCREFPTDTRVINRQNQVYFAKWHYMKYCTQVIQYSMRRGLRLRADIEEQGAIAQKQVLENVPISPWGSGRLTQQEFETNVQKENGRRPLSKVPDRTRLERGALESLLPPRAAKR</sequence>
<name>A0A812SYE3_9DINO</name>
<accession>A0A812SYE3</accession>